<dbReference type="EMBL" id="LWQU01000193">
    <property type="protein sequence ID" value="OAN44664.1"/>
    <property type="molecule type" value="Genomic_DNA"/>
</dbReference>
<name>A0A178M9U6_9PROT</name>
<proteinExistence type="predicted"/>
<dbReference type="Proteomes" id="UP000078543">
    <property type="component" value="Unassembled WGS sequence"/>
</dbReference>
<evidence type="ECO:0000313" key="1">
    <source>
        <dbReference type="EMBL" id="OAN44664.1"/>
    </source>
</evidence>
<protein>
    <submittedName>
        <fullName evidence="1">Uncharacterized protein</fullName>
    </submittedName>
</protein>
<gene>
    <name evidence="1" type="ORF">A6A05_17375</name>
</gene>
<comment type="caution">
    <text evidence="1">The sequence shown here is derived from an EMBL/GenBank/DDBJ whole genome shotgun (WGS) entry which is preliminary data.</text>
</comment>
<sequence length="76" mass="7871">MECSEAVMTQEACNSDCFGRRAEHAGHLVAHGQWASGHAIASSLLRCASAGGCPCQADCARHAQSVMGSIRALLAN</sequence>
<evidence type="ECO:0000313" key="2">
    <source>
        <dbReference type="Proteomes" id="UP000078543"/>
    </source>
</evidence>
<keyword evidence="2" id="KW-1185">Reference proteome</keyword>
<dbReference type="AlphaFoldDB" id="A0A178M9U6"/>
<reference evidence="1 2" key="1">
    <citation type="submission" date="2016-04" db="EMBL/GenBank/DDBJ databases">
        <title>Draft genome sequence of freshwater magnetotactic bacteria Magnetospirillum marisnigri SP-1 and Magnetospirillum moscoviense BB-1.</title>
        <authorList>
            <person name="Koziaeva V."/>
            <person name="Dziuba M.V."/>
            <person name="Ivanov T.M."/>
            <person name="Kuznetsov B."/>
            <person name="Grouzdev D.S."/>
        </authorList>
    </citation>
    <scope>NUCLEOTIDE SEQUENCE [LARGE SCALE GENOMIC DNA]</scope>
    <source>
        <strain evidence="1 2">BB-1</strain>
    </source>
</reference>
<organism evidence="1 2">
    <name type="scientific">Magnetospirillum moscoviense</name>
    <dbReference type="NCBI Taxonomy" id="1437059"/>
    <lineage>
        <taxon>Bacteria</taxon>
        <taxon>Pseudomonadati</taxon>
        <taxon>Pseudomonadota</taxon>
        <taxon>Alphaproteobacteria</taxon>
        <taxon>Rhodospirillales</taxon>
        <taxon>Rhodospirillaceae</taxon>
        <taxon>Magnetospirillum</taxon>
    </lineage>
</organism>
<accession>A0A178M9U6</accession>